<keyword evidence="6 9" id="KW-1133">Transmembrane helix</keyword>
<protein>
    <recommendedName>
        <fullName evidence="3 9">NADH-ubiquinone oxidoreductase chain 3</fullName>
        <ecNumber evidence="9">7.1.1.2</ecNumber>
    </recommendedName>
</protein>
<proteinExistence type="inferred from homology"/>
<organism evidence="10">
    <name type="scientific">Cryptochiton stelleri</name>
    <name type="common">Giant gumboot chiton</name>
    <dbReference type="NCBI Taxonomy" id="6655"/>
    <lineage>
        <taxon>Eukaryota</taxon>
        <taxon>Metazoa</taxon>
        <taxon>Spiralia</taxon>
        <taxon>Lophotrochozoa</taxon>
        <taxon>Mollusca</taxon>
        <taxon>Polyplacophora</taxon>
        <taxon>Neoloricata</taxon>
        <taxon>Chitonida</taxon>
        <taxon>Acanthochitonina</taxon>
        <taxon>Mopaliidae</taxon>
        <taxon>Cryptochiton</taxon>
    </lineage>
</organism>
<keyword evidence="5 9" id="KW-0812">Transmembrane</keyword>
<keyword evidence="9" id="KW-1278">Translocase</keyword>
<geneLocation type="mitochondrion" evidence="10"/>
<keyword evidence="9" id="KW-0679">Respiratory chain</keyword>
<keyword evidence="9" id="KW-0520">NAD</keyword>
<dbReference type="InterPro" id="IPR000440">
    <property type="entry name" value="NADH_UbQ/plastoQ_OxRdtase_su3"/>
</dbReference>
<evidence type="ECO:0000256" key="8">
    <source>
        <dbReference type="ARBA" id="ARBA00049551"/>
    </source>
</evidence>
<evidence type="ECO:0000256" key="2">
    <source>
        <dbReference type="ARBA" id="ARBA00008472"/>
    </source>
</evidence>
<evidence type="ECO:0000256" key="9">
    <source>
        <dbReference type="RuleBase" id="RU003640"/>
    </source>
</evidence>
<keyword evidence="9" id="KW-0249">Electron transport</keyword>
<dbReference type="GO" id="GO:0030964">
    <property type="term" value="C:NADH dehydrogenase complex"/>
    <property type="evidence" value="ECO:0007669"/>
    <property type="project" value="TreeGrafter"/>
</dbReference>
<keyword evidence="4 9" id="KW-0813">Transport</keyword>
<dbReference type="GO" id="GO:0031966">
    <property type="term" value="C:mitochondrial membrane"/>
    <property type="evidence" value="ECO:0007669"/>
    <property type="project" value="UniProtKB-SubCell"/>
</dbReference>
<accession>A0A0E3DEC4</accession>
<dbReference type="InterPro" id="IPR038430">
    <property type="entry name" value="NDAH_ubi_oxred_su3_sf"/>
</dbReference>
<name>A0A0E3DEC4_CRYST</name>
<comment type="subcellular location">
    <subcellularLocation>
        <location evidence="1">Membrane</location>
    </subcellularLocation>
    <subcellularLocation>
        <location evidence="9">Mitochondrion membrane</location>
        <topology evidence="9">Multi-pass membrane protein</topology>
    </subcellularLocation>
</comment>
<dbReference type="EC" id="7.1.1.2" evidence="9"/>
<evidence type="ECO:0000256" key="5">
    <source>
        <dbReference type="ARBA" id="ARBA00022692"/>
    </source>
</evidence>
<dbReference type="GO" id="GO:0008137">
    <property type="term" value="F:NADH dehydrogenase (ubiquinone) activity"/>
    <property type="evidence" value="ECO:0007669"/>
    <property type="project" value="UniProtKB-UniRule"/>
</dbReference>
<reference evidence="10" key="1">
    <citation type="journal article" date="2015" name="J. Nat. Hist.">
        <title>Molecular phylogeny of Acanthochitonina (Mollusca: Polyplacophora: Chitonida): three new mitochondrial genomes, rearranged gene orders and systematics.</title>
        <authorList>
            <person name="Irisarri I."/>
            <person name="Eernisse D.J."/>
            <person name="Zardoya R."/>
        </authorList>
    </citation>
    <scope>NUCLEOTIDE SEQUENCE</scope>
</reference>
<evidence type="ECO:0000256" key="4">
    <source>
        <dbReference type="ARBA" id="ARBA00022448"/>
    </source>
</evidence>
<keyword evidence="9" id="KW-0830">Ubiquinone</keyword>
<evidence type="ECO:0000256" key="3">
    <source>
        <dbReference type="ARBA" id="ARBA00021007"/>
    </source>
</evidence>
<dbReference type="Gene3D" id="1.20.58.1610">
    <property type="entry name" value="NADH:ubiquinone/plastoquinone oxidoreductase, chain 3"/>
    <property type="match status" value="1"/>
</dbReference>
<gene>
    <name evidence="10" type="primary">nad3</name>
</gene>
<feature type="transmembrane region" description="Helical" evidence="9">
    <location>
        <begin position="6"/>
        <end position="26"/>
    </location>
</feature>
<keyword evidence="9 10" id="KW-0496">Mitochondrion</keyword>
<evidence type="ECO:0000256" key="6">
    <source>
        <dbReference type="ARBA" id="ARBA00022989"/>
    </source>
</evidence>
<dbReference type="PANTHER" id="PTHR11058:SF9">
    <property type="entry name" value="NADH-UBIQUINONE OXIDOREDUCTASE CHAIN 3"/>
    <property type="match status" value="1"/>
</dbReference>
<feature type="transmembrane region" description="Helical" evidence="9">
    <location>
        <begin position="57"/>
        <end position="81"/>
    </location>
</feature>
<evidence type="ECO:0000256" key="7">
    <source>
        <dbReference type="ARBA" id="ARBA00023136"/>
    </source>
</evidence>
<keyword evidence="7 9" id="KW-0472">Membrane</keyword>
<dbReference type="AlphaFoldDB" id="A0A0E3DEC4"/>
<evidence type="ECO:0000256" key="1">
    <source>
        <dbReference type="ARBA" id="ARBA00004370"/>
    </source>
</evidence>
<feature type="transmembrane region" description="Helical" evidence="9">
    <location>
        <begin position="87"/>
        <end position="105"/>
    </location>
</feature>
<evidence type="ECO:0000313" key="10">
    <source>
        <dbReference type="EMBL" id="AIA77089.1"/>
    </source>
</evidence>
<comment type="catalytic activity">
    <reaction evidence="8 9">
        <text>a ubiquinone + NADH + 5 H(+)(in) = a ubiquinol + NAD(+) + 4 H(+)(out)</text>
        <dbReference type="Rhea" id="RHEA:29091"/>
        <dbReference type="Rhea" id="RHEA-COMP:9565"/>
        <dbReference type="Rhea" id="RHEA-COMP:9566"/>
        <dbReference type="ChEBI" id="CHEBI:15378"/>
        <dbReference type="ChEBI" id="CHEBI:16389"/>
        <dbReference type="ChEBI" id="CHEBI:17976"/>
        <dbReference type="ChEBI" id="CHEBI:57540"/>
        <dbReference type="ChEBI" id="CHEBI:57945"/>
        <dbReference type="EC" id="7.1.1.2"/>
    </reaction>
</comment>
<comment type="function">
    <text evidence="9">Core subunit of the mitochondrial membrane respiratory chain NADH dehydrogenase (Complex I) which catalyzes electron transfer from NADH through the respiratory chain, using ubiquinone as an electron acceptor. Essential for the catalytic activity of complex I.</text>
</comment>
<comment type="similarity">
    <text evidence="2 9">Belongs to the complex I subunit 3 family.</text>
</comment>
<dbReference type="EMBL" id="KJ569363">
    <property type="protein sequence ID" value="AIA77089.1"/>
    <property type="molecule type" value="Genomic_DNA"/>
</dbReference>
<sequence length="120" mass="13836">MFFVLDLVVFICFLSVVLMVVSLYLVKKKLMYREKGSPFECGFDPNDSARVPFSMRFFLITVVFLVFDIEIVLLLPYLFFGSFMVDVFAWGGSMGIIFILTIGTLHEWSEGSLEWFSNVN</sequence>
<dbReference type="Pfam" id="PF00507">
    <property type="entry name" value="Oxidored_q4"/>
    <property type="match status" value="1"/>
</dbReference>
<dbReference type="PANTHER" id="PTHR11058">
    <property type="entry name" value="NADH-UBIQUINONE OXIDOREDUCTASE CHAIN 3"/>
    <property type="match status" value="1"/>
</dbReference>